<dbReference type="OrthoDB" id="9790372at2"/>
<comment type="caution">
    <text evidence="2">The sequence shown here is derived from an EMBL/GenBank/DDBJ whole genome shotgun (WGS) entry which is preliminary data.</text>
</comment>
<dbReference type="Pfam" id="PF02620">
    <property type="entry name" value="YceD"/>
    <property type="match status" value="1"/>
</dbReference>
<accession>A0A0R2IRN7</accession>
<dbReference type="PATRIC" id="fig|319652.3.peg.286"/>
<dbReference type="InterPro" id="IPR003772">
    <property type="entry name" value="YceD"/>
</dbReference>
<dbReference type="Proteomes" id="UP000051568">
    <property type="component" value="Unassembled WGS sequence"/>
</dbReference>
<dbReference type="EMBL" id="JQBR01000001">
    <property type="protein sequence ID" value="KRN67739.1"/>
    <property type="molecule type" value="Genomic_DNA"/>
</dbReference>
<gene>
    <name evidence="2" type="ORF">IV80_GL000283</name>
</gene>
<feature type="region of interest" description="Disordered" evidence="1">
    <location>
        <begin position="132"/>
        <end position="161"/>
    </location>
</feature>
<organism evidence="2 3">
    <name type="scientific">Pediococcus cellicola</name>
    <dbReference type="NCBI Taxonomy" id="319652"/>
    <lineage>
        <taxon>Bacteria</taxon>
        <taxon>Bacillati</taxon>
        <taxon>Bacillota</taxon>
        <taxon>Bacilli</taxon>
        <taxon>Lactobacillales</taxon>
        <taxon>Lactobacillaceae</taxon>
        <taxon>Pediococcus</taxon>
    </lineage>
</organism>
<dbReference type="STRING" id="319652.IV80_GL000283"/>
<proteinExistence type="predicted"/>
<dbReference type="RefSeq" id="WP_057748403.1">
    <property type="nucleotide sequence ID" value="NZ_BJVH01000001.1"/>
</dbReference>
<evidence type="ECO:0000313" key="3">
    <source>
        <dbReference type="Proteomes" id="UP000051568"/>
    </source>
</evidence>
<dbReference type="AlphaFoldDB" id="A0A0R2IRN7"/>
<protein>
    <submittedName>
        <fullName evidence="2">Nucleic acid-binding protein</fullName>
    </submittedName>
</protein>
<evidence type="ECO:0000256" key="1">
    <source>
        <dbReference type="SAM" id="MobiDB-lite"/>
    </source>
</evidence>
<reference evidence="2 3" key="1">
    <citation type="journal article" date="2015" name="Genome Announc.">
        <title>Expanding the biotechnology potential of lactobacilli through comparative genomics of 213 strains and associated genera.</title>
        <authorList>
            <person name="Sun Z."/>
            <person name="Harris H.M."/>
            <person name="McCann A."/>
            <person name="Guo C."/>
            <person name="Argimon S."/>
            <person name="Zhang W."/>
            <person name="Yang X."/>
            <person name="Jeffery I.B."/>
            <person name="Cooney J.C."/>
            <person name="Kagawa T.F."/>
            <person name="Liu W."/>
            <person name="Song Y."/>
            <person name="Salvetti E."/>
            <person name="Wrobel A."/>
            <person name="Rasinkangas P."/>
            <person name="Parkhill J."/>
            <person name="Rea M.C."/>
            <person name="O'Sullivan O."/>
            <person name="Ritari J."/>
            <person name="Douillard F.P."/>
            <person name="Paul Ross R."/>
            <person name="Yang R."/>
            <person name="Briner A.E."/>
            <person name="Felis G.E."/>
            <person name="de Vos W.M."/>
            <person name="Barrangou R."/>
            <person name="Klaenhammer T.R."/>
            <person name="Caufield P.W."/>
            <person name="Cui Y."/>
            <person name="Zhang H."/>
            <person name="O'Toole P.W."/>
        </authorList>
    </citation>
    <scope>NUCLEOTIDE SEQUENCE [LARGE SCALE GENOMIC DNA]</scope>
    <source>
        <strain evidence="2 3">DSM 17757</strain>
    </source>
</reference>
<name>A0A0R2IRN7_9LACO</name>
<sequence length="181" mass="20420">MNWSFSDLMKHKEPLHFNESLDLKKDLVNRVSEILDVSLIKVDGYAIKDRNAVLVSAHVTGKIVVPSSRSLQPVDLGLDFAINEYYVAEGTNLDRFESTETVLPVQDDQIDFSKAVADNVILQIPMQIFSPDEESGKVPMPSGKDWEVVSEQDEQEVQTKQVDPRLAKLKDLFKSEDSDLK</sequence>
<keyword evidence="3" id="KW-1185">Reference proteome</keyword>
<evidence type="ECO:0000313" key="2">
    <source>
        <dbReference type="EMBL" id="KRN67739.1"/>
    </source>
</evidence>